<comment type="caution">
    <text evidence="2">The sequence shown here is derived from an EMBL/GenBank/DDBJ whole genome shotgun (WGS) entry which is preliminary data.</text>
</comment>
<name>A0A8S3IZM3_9BILA</name>
<keyword evidence="1" id="KW-0732">Signal</keyword>
<gene>
    <name evidence="2" type="ORF">GIL414_LOCUS79449</name>
</gene>
<evidence type="ECO:0000256" key="1">
    <source>
        <dbReference type="SAM" id="SignalP"/>
    </source>
</evidence>
<evidence type="ECO:0000313" key="3">
    <source>
        <dbReference type="Proteomes" id="UP000681720"/>
    </source>
</evidence>
<proteinExistence type="predicted"/>
<evidence type="ECO:0000313" key="2">
    <source>
        <dbReference type="EMBL" id="CAF5209985.1"/>
    </source>
</evidence>
<reference evidence="2" key="1">
    <citation type="submission" date="2021-02" db="EMBL/GenBank/DDBJ databases">
        <authorList>
            <person name="Nowell W R."/>
        </authorList>
    </citation>
    <scope>NUCLEOTIDE SEQUENCE</scope>
</reference>
<sequence>MNNHRLYISVCLIFILINLILASECDKNSNEDVPFSTKVQESPIIVFGTSLKKKNDINIRNLFNVTLLVSCILKGQPTQRIIHIVQAGL</sequence>
<protein>
    <submittedName>
        <fullName evidence="2">Uncharacterized protein</fullName>
    </submittedName>
</protein>
<dbReference type="Proteomes" id="UP000681720">
    <property type="component" value="Unassembled WGS sequence"/>
</dbReference>
<feature type="signal peptide" evidence="1">
    <location>
        <begin position="1"/>
        <end position="22"/>
    </location>
</feature>
<dbReference type="EMBL" id="CAJOBJ010352344">
    <property type="protein sequence ID" value="CAF5209985.1"/>
    <property type="molecule type" value="Genomic_DNA"/>
</dbReference>
<accession>A0A8S3IZM3</accession>
<organism evidence="2 3">
    <name type="scientific">Rotaria magnacalcarata</name>
    <dbReference type="NCBI Taxonomy" id="392030"/>
    <lineage>
        <taxon>Eukaryota</taxon>
        <taxon>Metazoa</taxon>
        <taxon>Spiralia</taxon>
        <taxon>Gnathifera</taxon>
        <taxon>Rotifera</taxon>
        <taxon>Eurotatoria</taxon>
        <taxon>Bdelloidea</taxon>
        <taxon>Philodinida</taxon>
        <taxon>Philodinidae</taxon>
        <taxon>Rotaria</taxon>
    </lineage>
</organism>
<feature type="chain" id="PRO_5035894220" evidence="1">
    <location>
        <begin position="23"/>
        <end position="89"/>
    </location>
</feature>
<dbReference type="AlphaFoldDB" id="A0A8S3IZM3"/>